<sequence>MKGKAKKIVNPFIVVMLVVLLLSACNSDSSSSSSNNSGSSEEGKLTMTAWGNPAEIKVYQKAIDAYQEVNPDVSIKLIPGPGDTYKQKLLTQLQGSQSPDLFYVGGEYMSQLIETGRVAELSEFLGSEESYVKPDEFADGLWGAAKKGEEIYGAPVDSNPVLLYYNKKVLEEAGLDPNEPQKLYEAGEWNWDNFVKVNKQVAESGKYGYVAESGYLHMFNWVWSNGGQMYDEEGNIMLQDNEKAEEAIAYLYENVTNGNFKYAGSLPEGQGPDAMFMSNQTAFVGAGRWYTPMFSENESLEFDYIPWPTNTGNKLEPVTIGTAYLSATTDSDNLEEAKKFLSFYTSEEGQRARLEGNGNAVPSISSVDDIIEGAEVPEHASYLIDTRDIGKVETHQSIIPGLESEVTSIFDLMFLGENTPEAAIAEITEKAETMIQDYRNQ</sequence>
<gene>
    <name evidence="2" type="ORF">GH885_14040</name>
</gene>
<evidence type="ECO:0000313" key="2">
    <source>
        <dbReference type="EMBL" id="MRI67439.1"/>
    </source>
</evidence>
<dbReference type="Pfam" id="PF01547">
    <property type="entry name" value="SBP_bac_1"/>
    <property type="match status" value="1"/>
</dbReference>
<dbReference type="InterPro" id="IPR006059">
    <property type="entry name" value="SBP"/>
</dbReference>
<dbReference type="Proteomes" id="UP000435187">
    <property type="component" value="Unassembled WGS sequence"/>
</dbReference>
<dbReference type="Gene3D" id="3.40.190.10">
    <property type="entry name" value="Periplasmic binding protein-like II"/>
    <property type="match status" value="1"/>
</dbReference>
<dbReference type="AlphaFoldDB" id="A0A6N7R2S6"/>
<keyword evidence="1" id="KW-0732">Signal</keyword>
<proteinExistence type="predicted"/>
<evidence type="ECO:0000256" key="1">
    <source>
        <dbReference type="SAM" id="SignalP"/>
    </source>
</evidence>
<dbReference type="CDD" id="cd13585">
    <property type="entry name" value="PBP2_TMBP_like"/>
    <property type="match status" value="1"/>
</dbReference>
<reference evidence="2 3" key="1">
    <citation type="submission" date="2019-10" db="EMBL/GenBank/DDBJ databases">
        <title>Gracilibacillus salitolerans sp. nov., a moderate halophile isolated from a saline soil in northwest China.</title>
        <authorList>
            <person name="Gan L."/>
        </authorList>
    </citation>
    <scope>NUCLEOTIDE SEQUENCE [LARGE SCALE GENOMIC DNA]</scope>
    <source>
        <strain evidence="2 3">TP2-8</strain>
    </source>
</reference>
<name>A0A6N7R2S6_9BACI</name>
<dbReference type="PROSITE" id="PS51257">
    <property type="entry name" value="PROKAR_LIPOPROTEIN"/>
    <property type="match status" value="1"/>
</dbReference>
<dbReference type="PANTHER" id="PTHR43649:SF12">
    <property type="entry name" value="DIACETYLCHITOBIOSE BINDING PROTEIN DASA"/>
    <property type="match status" value="1"/>
</dbReference>
<organism evidence="2 3">
    <name type="scientific">Gracilibacillus thailandensis</name>
    <dbReference type="NCBI Taxonomy" id="563735"/>
    <lineage>
        <taxon>Bacteria</taxon>
        <taxon>Bacillati</taxon>
        <taxon>Bacillota</taxon>
        <taxon>Bacilli</taxon>
        <taxon>Bacillales</taxon>
        <taxon>Bacillaceae</taxon>
        <taxon>Gracilibacillus</taxon>
    </lineage>
</organism>
<dbReference type="SUPFAM" id="SSF53850">
    <property type="entry name" value="Periplasmic binding protein-like II"/>
    <property type="match status" value="1"/>
</dbReference>
<accession>A0A6N7R2S6</accession>
<dbReference type="PANTHER" id="PTHR43649">
    <property type="entry name" value="ARABINOSE-BINDING PROTEIN-RELATED"/>
    <property type="match status" value="1"/>
</dbReference>
<feature type="chain" id="PRO_5038809885" evidence="1">
    <location>
        <begin position="25"/>
        <end position="441"/>
    </location>
</feature>
<dbReference type="InterPro" id="IPR050490">
    <property type="entry name" value="Bact_solute-bd_prot1"/>
</dbReference>
<dbReference type="EMBL" id="WJEE01000032">
    <property type="protein sequence ID" value="MRI67439.1"/>
    <property type="molecule type" value="Genomic_DNA"/>
</dbReference>
<protein>
    <submittedName>
        <fullName evidence="2">Extracellular solute-binding protein</fullName>
    </submittedName>
</protein>
<dbReference type="RefSeq" id="WP_153836020.1">
    <property type="nucleotide sequence ID" value="NZ_JBHUMW010000069.1"/>
</dbReference>
<feature type="signal peptide" evidence="1">
    <location>
        <begin position="1"/>
        <end position="24"/>
    </location>
</feature>
<evidence type="ECO:0000313" key="3">
    <source>
        <dbReference type="Proteomes" id="UP000435187"/>
    </source>
</evidence>
<comment type="caution">
    <text evidence="2">The sequence shown here is derived from an EMBL/GenBank/DDBJ whole genome shotgun (WGS) entry which is preliminary data.</text>
</comment>
<keyword evidence="3" id="KW-1185">Reference proteome</keyword>